<dbReference type="OrthoDB" id="2626990at2"/>
<gene>
    <name evidence="1" type="ORF">FPZ44_24950</name>
</gene>
<evidence type="ECO:0000313" key="1">
    <source>
        <dbReference type="EMBL" id="TVX85605.1"/>
    </source>
</evidence>
<proteinExistence type="predicted"/>
<dbReference type="AlphaFoldDB" id="A0A559ID85"/>
<sequence>MEKRGGLNSIFFQEPESIPVNEAERKRKVRSDKLKSIKFPVTLEQRKKLRGLAKEKRQIVRNESVSNTLVFIAALDHYKLYPDRLHQIEYQDTGQYMHIKLDQKTFDYVEELAFQSNSSIRRFVHRYIMNYLNCGQVVIRFAEYEA</sequence>
<dbReference type="RefSeq" id="WP_144995138.1">
    <property type="nucleotide sequence ID" value="NZ_VNJK01000007.1"/>
</dbReference>
<accession>A0A559ID85</accession>
<reference evidence="1 2" key="1">
    <citation type="submission" date="2019-07" db="EMBL/GenBank/DDBJ databases">
        <authorList>
            <person name="Kim J."/>
        </authorList>
    </citation>
    <scope>NUCLEOTIDE SEQUENCE [LARGE SCALE GENOMIC DNA]</scope>
    <source>
        <strain evidence="1 2">N4</strain>
    </source>
</reference>
<dbReference type="EMBL" id="VNJK01000007">
    <property type="protein sequence ID" value="TVX85605.1"/>
    <property type="molecule type" value="Genomic_DNA"/>
</dbReference>
<comment type="caution">
    <text evidence="1">The sequence shown here is derived from an EMBL/GenBank/DDBJ whole genome shotgun (WGS) entry which is preliminary data.</text>
</comment>
<keyword evidence="2" id="KW-1185">Reference proteome</keyword>
<name>A0A559ID85_9BACL</name>
<organism evidence="1 2">
    <name type="scientific">Paenibacillus agilis</name>
    <dbReference type="NCBI Taxonomy" id="3020863"/>
    <lineage>
        <taxon>Bacteria</taxon>
        <taxon>Bacillati</taxon>
        <taxon>Bacillota</taxon>
        <taxon>Bacilli</taxon>
        <taxon>Bacillales</taxon>
        <taxon>Paenibacillaceae</taxon>
        <taxon>Paenibacillus</taxon>
    </lineage>
</organism>
<protein>
    <submittedName>
        <fullName evidence="1">Uncharacterized protein</fullName>
    </submittedName>
</protein>
<dbReference type="Proteomes" id="UP000318102">
    <property type="component" value="Unassembled WGS sequence"/>
</dbReference>
<evidence type="ECO:0000313" key="2">
    <source>
        <dbReference type="Proteomes" id="UP000318102"/>
    </source>
</evidence>